<name>A0A1I6UNI6_9EURY</name>
<dbReference type="OrthoDB" id="350519at2157"/>
<keyword evidence="3" id="KW-1185">Reference proteome</keyword>
<keyword evidence="1" id="KW-0472">Membrane</keyword>
<keyword evidence="1" id="KW-1133">Transmembrane helix</keyword>
<feature type="transmembrane region" description="Helical" evidence="1">
    <location>
        <begin position="6"/>
        <end position="27"/>
    </location>
</feature>
<organism evidence="2 3">
    <name type="scientific">Halostagnicola kamekurae</name>
    <dbReference type="NCBI Taxonomy" id="619731"/>
    <lineage>
        <taxon>Archaea</taxon>
        <taxon>Methanobacteriati</taxon>
        <taxon>Methanobacteriota</taxon>
        <taxon>Stenosarchaea group</taxon>
        <taxon>Halobacteria</taxon>
        <taxon>Halobacteriales</taxon>
        <taxon>Natrialbaceae</taxon>
        <taxon>Halostagnicola</taxon>
    </lineage>
</organism>
<protein>
    <submittedName>
        <fullName evidence="2">Uncharacterized protein</fullName>
    </submittedName>
</protein>
<keyword evidence="1" id="KW-0812">Transmembrane</keyword>
<sequence length="237" mass="26722">MVSAETLTIAALLIAPGVIAILIGITLGVVEKDVSRDQLYLTSFVSSIGIDVVFIWIAQWRWGMTITDRVAIETVFFGDEQFNVGAAALLFVLSCLLGVIYGIGLTYNVSHYFREKMAFFRSHRRNPWQPWEGSLRDAEEVMVELKNGDDVIGMLAEYSRVEKERQIVLQSPQFLDFEDSPNREKIIIPENEIALVHVMTTQERKGVWNRGKAFLSRSKGSVQGLLLQSNDDYSDEG</sequence>
<feature type="transmembrane region" description="Helical" evidence="1">
    <location>
        <begin position="82"/>
        <end position="107"/>
    </location>
</feature>
<feature type="transmembrane region" description="Helical" evidence="1">
    <location>
        <begin position="39"/>
        <end position="62"/>
    </location>
</feature>
<evidence type="ECO:0000313" key="2">
    <source>
        <dbReference type="EMBL" id="SFT02924.1"/>
    </source>
</evidence>
<evidence type="ECO:0000313" key="3">
    <source>
        <dbReference type="Proteomes" id="UP000199199"/>
    </source>
</evidence>
<dbReference type="AlphaFoldDB" id="A0A1I6UNI6"/>
<dbReference type="Proteomes" id="UP000199199">
    <property type="component" value="Unassembled WGS sequence"/>
</dbReference>
<dbReference type="InterPro" id="IPR045919">
    <property type="entry name" value="DUF6338"/>
</dbReference>
<gene>
    <name evidence="2" type="ORF">SAMN04488556_3955</name>
</gene>
<reference evidence="3" key="1">
    <citation type="submission" date="2016-10" db="EMBL/GenBank/DDBJ databases">
        <authorList>
            <person name="Varghese N."/>
            <person name="Submissions S."/>
        </authorList>
    </citation>
    <scope>NUCLEOTIDE SEQUENCE [LARGE SCALE GENOMIC DNA]</scope>
    <source>
        <strain evidence="3">DSM 22427</strain>
    </source>
</reference>
<dbReference type="EMBL" id="FOZS01000005">
    <property type="protein sequence ID" value="SFT02924.1"/>
    <property type="molecule type" value="Genomic_DNA"/>
</dbReference>
<evidence type="ECO:0000256" key="1">
    <source>
        <dbReference type="SAM" id="Phobius"/>
    </source>
</evidence>
<dbReference type="RefSeq" id="WP_092907268.1">
    <property type="nucleotide sequence ID" value="NZ_FOZS01000005.1"/>
</dbReference>
<dbReference type="Pfam" id="PF19865">
    <property type="entry name" value="DUF6338"/>
    <property type="match status" value="1"/>
</dbReference>
<accession>A0A1I6UNI6</accession>
<proteinExistence type="predicted"/>